<protein>
    <submittedName>
        <fullName evidence="3">Uncharacterized protein</fullName>
    </submittedName>
</protein>
<sequence>MVIARKPFENRQMRRLSVILLFVSLLLLILETFLLINLIIYAVKLEYKALLIIAGSLVLFCLIFTVVLILSSVFSIGKIQLQLLFGTAFVVILHLAILALIISWGIKSDQEFRGRVDRWNNSTNSMIENTTISTTTTSTTSTPATTTNILLNDTNGMIDHKIPFYFFGDRFGHLRSSGRHFNGRHLRLGDPGFSTTTRKSQLNNPINFPILH</sequence>
<feature type="transmembrane region" description="Helical" evidence="1">
    <location>
        <begin position="20"/>
        <end position="43"/>
    </location>
</feature>
<dbReference type="WBParaSite" id="MBELARI_LOCUS7008">
    <property type="protein sequence ID" value="MBELARI_LOCUS7008"/>
    <property type="gene ID" value="MBELARI_LOCUS7008"/>
</dbReference>
<reference evidence="3" key="1">
    <citation type="submission" date="2024-02" db="UniProtKB">
        <authorList>
            <consortium name="WormBaseParasite"/>
        </authorList>
    </citation>
    <scope>IDENTIFICATION</scope>
</reference>
<evidence type="ECO:0000256" key="1">
    <source>
        <dbReference type="SAM" id="Phobius"/>
    </source>
</evidence>
<keyword evidence="1" id="KW-0812">Transmembrane</keyword>
<organism evidence="2 3">
    <name type="scientific">Mesorhabditis belari</name>
    <dbReference type="NCBI Taxonomy" id="2138241"/>
    <lineage>
        <taxon>Eukaryota</taxon>
        <taxon>Metazoa</taxon>
        <taxon>Ecdysozoa</taxon>
        <taxon>Nematoda</taxon>
        <taxon>Chromadorea</taxon>
        <taxon>Rhabditida</taxon>
        <taxon>Rhabditina</taxon>
        <taxon>Rhabditomorpha</taxon>
        <taxon>Rhabditoidea</taxon>
        <taxon>Rhabditidae</taxon>
        <taxon>Mesorhabditinae</taxon>
        <taxon>Mesorhabditis</taxon>
    </lineage>
</organism>
<keyword evidence="2" id="KW-1185">Reference proteome</keyword>
<dbReference type="Proteomes" id="UP000887575">
    <property type="component" value="Unassembled WGS sequence"/>
</dbReference>
<accession>A0AAF3FJF0</accession>
<keyword evidence="1" id="KW-0472">Membrane</keyword>
<feature type="transmembrane region" description="Helical" evidence="1">
    <location>
        <begin position="49"/>
        <end position="71"/>
    </location>
</feature>
<evidence type="ECO:0000313" key="2">
    <source>
        <dbReference type="Proteomes" id="UP000887575"/>
    </source>
</evidence>
<proteinExistence type="predicted"/>
<dbReference type="AlphaFoldDB" id="A0AAF3FJF0"/>
<name>A0AAF3FJF0_9BILA</name>
<feature type="transmembrane region" description="Helical" evidence="1">
    <location>
        <begin position="83"/>
        <end position="106"/>
    </location>
</feature>
<evidence type="ECO:0000313" key="3">
    <source>
        <dbReference type="WBParaSite" id="MBELARI_LOCUS7008"/>
    </source>
</evidence>
<keyword evidence="1" id="KW-1133">Transmembrane helix</keyword>